<dbReference type="RefSeq" id="WP_138931216.1">
    <property type="nucleotide sequence ID" value="NZ_SWMU01000001.1"/>
</dbReference>
<accession>A0A4V6ALL4</accession>
<name>A0A4V6ALL4_9FLAO</name>
<proteinExistence type="predicted"/>
<evidence type="ECO:0000313" key="2">
    <source>
        <dbReference type="Proteomes" id="UP000306552"/>
    </source>
</evidence>
<comment type="caution">
    <text evidence="1">The sequence shown here is derived from an EMBL/GenBank/DDBJ whole genome shotgun (WGS) entry which is preliminary data.</text>
</comment>
<protein>
    <submittedName>
        <fullName evidence="1">DUF2480 family protein</fullName>
    </submittedName>
</protein>
<dbReference type="OrthoDB" id="9803040at2"/>
<dbReference type="AlphaFoldDB" id="A0A4V6ALL4"/>
<gene>
    <name evidence="1" type="ORF">FCN74_03615</name>
</gene>
<organism evidence="1 2">
    <name type="scientific">Mesohalobacter halotolerans</name>
    <dbReference type="NCBI Taxonomy" id="1883405"/>
    <lineage>
        <taxon>Bacteria</taxon>
        <taxon>Pseudomonadati</taxon>
        <taxon>Bacteroidota</taxon>
        <taxon>Flavobacteriia</taxon>
        <taxon>Flavobacteriales</taxon>
        <taxon>Flavobacteriaceae</taxon>
        <taxon>Mesohalobacter</taxon>
    </lineage>
</organism>
<reference evidence="1 2" key="1">
    <citation type="submission" date="2019-04" db="EMBL/GenBank/DDBJ databases">
        <title>Psychroflexus halotolerans sp. nov., isolated from a marine solar saltern.</title>
        <authorList>
            <person name="Feng X."/>
        </authorList>
    </citation>
    <scope>NUCLEOTIDE SEQUENCE [LARGE SCALE GENOMIC DNA]</scope>
    <source>
        <strain evidence="1 2">WDS2C27</strain>
    </source>
</reference>
<dbReference type="EMBL" id="SWMU01000001">
    <property type="protein sequence ID" value="TKS57515.1"/>
    <property type="molecule type" value="Genomic_DNA"/>
</dbReference>
<dbReference type="Proteomes" id="UP000306552">
    <property type="component" value="Unassembled WGS sequence"/>
</dbReference>
<dbReference type="InterPro" id="IPR018914">
    <property type="entry name" value="DUF2480"/>
</dbReference>
<keyword evidence="2" id="KW-1185">Reference proteome</keyword>
<sequence length="169" mass="19510">MPEEIVNRVAKSPIKTFNLEELYQEGKRYEIDLSQWLYEGFILKEKDFREALKKYDWTQYQDGFVALHCSTEAIIPAWAYMLVSTYLHPITQKVIVGSQDDLNTILFAETIKNIDLSDYENKPVIVKGCSEKPVPETAYILLIKRLQPIVKSLMFGEACSAVPLFKPKK</sequence>
<evidence type="ECO:0000313" key="1">
    <source>
        <dbReference type="EMBL" id="TKS57515.1"/>
    </source>
</evidence>
<dbReference type="Pfam" id="PF10652">
    <property type="entry name" value="DUF2480"/>
    <property type="match status" value="1"/>
</dbReference>